<organism evidence="11 12">
    <name type="scientific">Vibrio splendidus</name>
    <dbReference type="NCBI Taxonomy" id="29497"/>
    <lineage>
        <taxon>Bacteria</taxon>
        <taxon>Pseudomonadati</taxon>
        <taxon>Pseudomonadota</taxon>
        <taxon>Gammaproteobacteria</taxon>
        <taxon>Vibrionales</taxon>
        <taxon>Vibrionaceae</taxon>
        <taxon>Vibrio</taxon>
    </lineage>
</organism>
<evidence type="ECO:0000256" key="2">
    <source>
        <dbReference type="ARBA" id="ARBA00008017"/>
    </source>
</evidence>
<dbReference type="InterPro" id="IPR045042">
    <property type="entry name" value="YnaI-like"/>
</dbReference>
<dbReference type="PROSITE" id="PS01246">
    <property type="entry name" value="UPF0003"/>
    <property type="match status" value="1"/>
</dbReference>
<evidence type="ECO:0000256" key="8">
    <source>
        <dbReference type="SAM" id="Phobius"/>
    </source>
</evidence>
<evidence type="ECO:0000256" key="1">
    <source>
        <dbReference type="ARBA" id="ARBA00004651"/>
    </source>
</evidence>
<feature type="compositionally biased region" description="Polar residues" evidence="7">
    <location>
        <begin position="364"/>
        <end position="375"/>
    </location>
</feature>
<dbReference type="InterPro" id="IPR011014">
    <property type="entry name" value="MscS_channel_TM-2"/>
</dbReference>
<keyword evidence="3" id="KW-1003">Cell membrane</keyword>
<dbReference type="InterPro" id="IPR006685">
    <property type="entry name" value="MscS_channel_2nd"/>
</dbReference>
<gene>
    <name evidence="11" type="ORF">F0234_06685</name>
</gene>
<dbReference type="SUPFAM" id="SSF82689">
    <property type="entry name" value="Mechanosensitive channel protein MscS (YggB), C-terminal domain"/>
    <property type="match status" value="1"/>
</dbReference>
<feature type="domain" description="Mechanosensitive ion channel MscS" evidence="9">
    <location>
        <begin position="180"/>
        <end position="249"/>
    </location>
</feature>
<evidence type="ECO:0000256" key="4">
    <source>
        <dbReference type="ARBA" id="ARBA00022692"/>
    </source>
</evidence>
<dbReference type="Pfam" id="PF00924">
    <property type="entry name" value="MS_channel_2nd"/>
    <property type="match status" value="1"/>
</dbReference>
<evidence type="ECO:0000313" key="11">
    <source>
        <dbReference type="EMBL" id="NOJ12440.1"/>
    </source>
</evidence>
<comment type="subcellular location">
    <subcellularLocation>
        <location evidence="1">Cell membrane</location>
        <topology evidence="1">Multi-pass membrane protein</topology>
    </subcellularLocation>
</comment>
<comment type="caution">
    <text evidence="11">The sequence shown here is derived from an EMBL/GenBank/DDBJ whole genome shotgun (WGS) entry which is preliminary data.</text>
</comment>
<dbReference type="InterPro" id="IPR010920">
    <property type="entry name" value="LSM_dom_sf"/>
</dbReference>
<dbReference type="InterPro" id="IPR023408">
    <property type="entry name" value="MscS_beta-dom_sf"/>
</dbReference>
<feature type="domain" description="Mechanosensitive ion channel MscS C-terminal" evidence="10">
    <location>
        <begin position="258"/>
        <end position="342"/>
    </location>
</feature>
<dbReference type="Gene3D" id="1.10.287.1260">
    <property type="match status" value="1"/>
</dbReference>
<dbReference type="RefSeq" id="WP_017094663.1">
    <property type="nucleotide sequence ID" value="NZ_CAWNYQ010000047.1"/>
</dbReference>
<protein>
    <submittedName>
        <fullName evidence="11">Mechanosensitive ion channel family protein</fullName>
    </submittedName>
</protein>
<dbReference type="SUPFAM" id="SSF50182">
    <property type="entry name" value="Sm-like ribonucleoproteins"/>
    <property type="match status" value="1"/>
</dbReference>
<evidence type="ECO:0000259" key="10">
    <source>
        <dbReference type="Pfam" id="PF21082"/>
    </source>
</evidence>
<dbReference type="PANTHER" id="PTHR43634">
    <property type="entry name" value="OW CONDUCTANCE MECHANOSENSITIVE CHANNEL"/>
    <property type="match status" value="1"/>
</dbReference>
<comment type="similarity">
    <text evidence="2">Belongs to the MscS (TC 1.A.23) family.</text>
</comment>
<accession>A0A1C3IYK5</accession>
<dbReference type="EMBL" id="VTXL01000004">
    <property type="protein sequence ID" value="NOJ12440.1"/>
    <property type="molecule type" value="Genomic_DNA"/>
</dbReference>
<feature type="region of interest" description="Disordered" evidence="7">
    <location>
        <begin position="364"/>
        <end position="389"/>
    </location>
</feature>
<dbReference type="InterPro" id="IPR049278">
    <property type="entry name" value="MS_channel_C"/>
</dbReference>
<dbReference type="GO" id="GO:0005886">
    <property type="term" value="C:plasma membrane"/>
    <property type="evidence" value="ECO:0007669"/>
    <property type="project" value="UniProtKB-SubCell"/>
</dbReference>
<feature type="transmembrane region" description="Helical" evidence="8">
    <location>
        <begin position="162"/>
        <end position="182"/>
    </location>
</feature>
<evidence type="ECO:0000256" key="7">
    <source>
        <dbReference type="SAM" id="MobiDB-lite"/>
    </source>
</evidence>
<evidence type="ECO:0000256" key="5">
    <source>
        <dbReference type="ARBA" id="ARBA00022989"/>
    </source>
</evidence>
<dbReference type="Gene3D" id="2.30.30.60">
    <property type="match status" value="1"/>
</dbReference>
<proteinExistence type="inferred from homology"/>
<dbReference type="PANTHER" id="PTHR43634:SF2">
    <property type="entry name" value="LOW CONDUCTANCE MECHANOSENSITIVE CHANNEL YNAI"/>
    <property type="match status" value="1"/>
</dbReference>
<reference evidence="11 12" key="1">
    <citation type="submission" date="2019-09" db="EMBL/GenBank/DDBJ databases">
        <title>Draft genome sequencing and comparative genomics of hatchery-associated Vibrios.</title>
        <authorList>
            <person name="Kehlet-Delgado H."/>
            <person name="Mueller R.S."/>
        </authorList>
    </citation>
    <scope>NUCLEOTIDE SEQUENCE [LARGE SCALE GENOMIC DNA]</scope>
    <source>
        <strain evidence="11 12">99-70-13A3</strain>
    </source>
</reference>
<dbReference type="GO" id="GO:0008381">
    <property type="term" value="F:mechanosensitive monoatomic ion channel activity"/>
    <property type="evidence" value="ECO:0007669"/>
    <property type="project" value="UniProtKB-ARBA"/>
</dbReference>
<evidence type="ECO:0000256" key="3">
    <source>
        <dbReference type="ARBA" id="ARBA00022475"/>
    </source>
</evidence>
<feature type="transmembrane region" description="Helical" evidence="8">
    <location>
        <begin position="19"/>
        <end position="37"/>
    </location>
</feature>
<sequence length="389" mass="44650">MNEFITQVQTYINQSHSDWANSVLFITIASFFAWVAWRIVHNRLEILVKKTQFHWDDLLLEALKTPVSTLLWCWPATVSVGLILQDQFGNEINWLRTLKHILIISTFVWFTLRMISNSEEYVLEQKTRDETTVQAIAKVARLFFMVMGGLTIMQAFGLSLSGLLTFGGVGGLIVGLAAKDLLSNFFGGMMIYFDRPFKVGDWIRSPDRQIEGTVERIGWRMTIIRTFDKRPLYVPNSVFSSIVVENPSRMLNRRINETFGLRYQDADKLALIVDDVRTMLEAHPDIDAKQTLIVNFDKFGPSTLNFFIYTFTKTVNWIRYHKVKQDVLLQVLAIIHKHNADIAFPTQTLKIDPQDFSNVQGHNSVQSLGDNQNVSDPKDMLNSPTEGHR</sequence>
<keyword evidence="4 8" id="KW-0812">Transmembrane</keyword>
<dbReference type="AlphaFoldDB" id="A0A1C3IYK5"/>
<dbReference type="InterPro" id="IPR011066">
    <property type="entry name" value="MscS_channel_C_sf"/>
</dbReference>
<evidence type="ECO:0000259" key="9">
    <source>
        <dbReference type="Pfam" id="PF00924"/>
    </source>
</evidence>
<dbReference type="SUPFAM" id="SSF82861">
    <property type="entry name" value="Mechanosensitive channel protein MscS (YggB), transmembrane region"/>
    <property type="match status" value="1"/>
</dbReference>
<dbReference type="InterPro" id="IPR006686">
    <property type="entry name" value="MscS_channel_CS"/>
</dbReference>
<dbReference type="Pfam" id="PF21082">
    <property type="entry name" value="MS_channel_3rd"/>
    <property type="match status" value="1"/>
</dbReference>
<evidence type="ECO:0000313" key="12">
    <source>
        <dbReference type="Proteomes" id="UP000519158"/>
    </source>
</evidence>
<evidence type="ECO:0000256" key="6">
    <source>
        <dbReference type="ARBA" id="ARBA00023136"/>
    </source>
</evidence>
<dbReference type="Gene3D" id="3.30.70.100">
    <property type="match status" value="1"/>
</dbReference>
<keyword evidence="6 8" id="KW-0472">Membrane</keyword>
<name>A0A1C3IYK5_VIBSP</name>
<keyword evidence="5 8" id="KW-1133">Transmembrane helix</keyword>
<dbReference type="Proteomes" id="UP000519158">
    <property type="component" value="Unassembled WGS sequence"/>
</dbReference>